<accession>A0AA86USL6</accession>
<dbReference type="PANTHER" id="PTHR12435">
    <property type="match status" value="1"/>
</dbReference>
<reference evidence="6 8" key="2">
    <citation type="submission" date="2024-07" db="EMBL/GenBank/DDBJ databases">
        <authorList>
            <person name="Akdeniz Z."/>
        </authorList>
    </citation>
    <scope>NUCLEOTIDE SEQUENCE [LARGE SCALE GENOMIC DNA]</scope>
</reference>
<evidence type="ECO:0000313" key="4">
    <source>
        <dbReference type="EMBL" id="CAI9954131.1"/>
    </source>
</evidence>
<keyword evidence="8" id="KW-1185">Reference proteome</keyword>
<keyword evidence="1" id="KW-0547">Nucleotide-binding</keyword>
<dbReference type="Gene3D" id="3.40.50.300">
    <property type="entry name" value="P-loop containing nucleotide triphosphate hydrolases"/>
    <property type="match status" value="1"/>
</dbReference>
<dbReference type="EMBL" id="CAXDID020000133">
    <property type="protein sequence ID" value="CAL6036178.1"/>
    <property type="molecule type" value="Genomic_DNA"/>
</dbReference>
<organism evidence="5">
    <name type="scientific">Hexamita inflata</name>
    <dbReference type="NCBI Taxonomy" id="28002"/>
    <lineage>
        <taxon>Eukaryota</taxon>
        <taxon>Metamonada</taxon>
        <taxon>Diplomonadida</taxon>
        <taxon>Hexamitidae</taxon>
        <taxon>Hexamitinae</taxon>
        <taxon>Hexamita</taxon>
    </lineage>
</organism>
<evidence type="ECO:0000313" key="8">
    <source>
        <dbReference type="Proteomes" id="UP001642409"/>
    </source>
</evidence>
<dbReference type="InterPro" id="IPR013641">
    <property type="entry name" value="KTI12/PSTK"/>
</dbReference>
<keyword evidence="2" id="KW-0067">ATP-binding</keyword>
<name>A0AA86USL6_9EUKA</name>
<dbReference type="Proteomes" id="UP001642409">
    <property type="component" value="Unassembled WGS sequence"/>
</dbReference>
<evidence type="ECO:0000256" key="3">
    <source>
        <dbReference type="ARBA" id="ARBA00025768"/>
    </source>
</evidence>
<comment type="similarity">
    <text evidence="3">Belongs to the KTI12 family.</text>
</comment>
<dbReference type="EMBL" id="CAXDID020000057">
    <property type="protein sequence ID" value="CAL6008309.1"/>
    <property type="molecule type" value="Genomic_DNA"/>
</dbReference>
<dbReference type="EMBL" id="CATOUU010000967">
    <property type="protein sequence ID" value="CAI9963282.1"/>
    <property type="molecule type" value="Genomic_DNA"/>
</dbReference>
<protein>
    <submittedName>
        <fullName evidence="5">Chromatin associated protein KTI12</fullName>
    </submittedName>
    <submittedName>
        <fullName evidence="6">Chromatin_associated protein KTI12</fullName>
    </submittedName>
</protein>
<evidence type="ECO:0000313" key="6">
    <source>
        <dbReference type="EMBL" id="CAL6008309.1"/>
    </source>
</evidence>
<dbReference type="Pfam" id="PF08433">
    <property type="entry name" value="KTI12"/>
    <property type="match status" value="1"/>
</dbReference>
<gene>
    <name evidence="6" type="ORF">HINF_LOCUS21056</name>
    <name evidence="7" type="ORF">HINF_LOCUS36285</name>
    <name evidence="4" type="ORF">HINF_LOCUS41776</name>
    <name evidence="5" type="ORF">HINF_LOCUS50927</name>
</gene>
<dbReference type="InterPro" id="IPR027417">
    <property type="entry name" value="P-loop_NTPase"/>
</dbReference>
<dbReference type="EMBL" id="CATOUU010000845">
    <property type="protein sequence ID" value="CAI9954131.1"/>
    <property type="molecule type" value="Genomic_DNA"/>
</dbReference>
<reference evidence="5" key="1">
    <citation type="submission" date="2023-06" db="EMBL/GenBank/DDBJ databases">
        <authorList>
            <person name="Kurt Z."/>
        </authorList>
    </citation>
    <scope>NUCLEOTIDE SEQUENCE</scope>
</reference>
<sequence length="241" mass="27531">MPLIMLFGQPGPVQDDLVKQVLNLATQSNYPVSEVSPTILGFSQSELISKQSYLNKQLYQAVQNHLSQQHLVIVNHSNHLKSFRYELFCLAREKKTSSCVLSTYNPQFIPQNDQEIDLCSRFELLLEAEWDTPVFTTSNEAFEFSTQPKKKFAKKATAMNKFKQIPLFELLQGAIQRINQQQSTIGAVCNVQLYDSVYFTCTRQYSILDLKNVSEAFKKGYVGSGDNYEQAEGFRKALEQM</sequence>
<evidence type="ECO:0000256" key="2">
    <source>
        <dbReference type="ARBA" id="ARBA00022840"/>
    </source>
</evidence>
<comment type="caution">
    <text evidence="5">The sequence shown here is derived from an EMBL/GenBank/DDBJ whole genome shotgun (WGS) entry which is preliminary data.</text>
</comment>
<evidence type="ECO:0000313" key="7">
    <source>
        <dbReference type="EMBL" id="CAL6036178.1"/>
    </source>
</evidence>
<dbReference type="AlphaFoldDB" id="A0AA86USL6"/>
<proteinExistence type="inferred from homology"/>
<evidence type="ECO:0000256" key="1">
    <source>
        <dbReference type="ARBA" id="ARBA00022741"/>
    </source>
</evidence>
<evidence type="ECO:0000313" key="5">
    <source>
        <dbReference type="EMBL" id="CAI9963282.1"/>
    </source>
</evidence>
<dbReference type="GO" id="GO:0005524">
    <property type="term" value="F:ATP binding"/>
    <property type="evidence" value="ECO:0007669"/>
    <property type="project" value="UniProtKB-KW"/>
</dbReference>